<dbReference type="OrthoDB" id="6895396at2"/>
<dbReference type="AlphaFoldDB" id="A6VSV1"/>
<dbReference type="eggNOG" id="ENOG5033AY8">
    <property type="taxonomic scope" value="Bacteria"/>
</dbReference>
<dbReference type="STRING" id="400668.Mmwyl1_0596"/>
<protein>
    <submittedName>
        <fullName evidence="2">Uncharacterized protein</fullName>
    </submittedName>
</protein>
<feature type="transmembrane region" description="Helical" evidence="1">
    <location>
        <begin position="192"/>
        <end position="213"/>
    </location>
</feature>
<name>A6VSV1_MARMS</name>
<keyword evidence="1" id="KW-1133">Transmembrane helix</keyword>
<dbReference type="KEGG" id="mmw:Mmwyl1_0596"/>
<sequence>MDQIFTFFNQGWVGTLIGVVGIPVSAIVGYLIARYVRHKPKLVYQMNSLELLGEKESELPSDVTIFYQDQEVKRLKKTTIIFWNSGTAEFDGQNIVKSDPIRIEFSDGDNVLSYEVIKATTPSNEFKISISGKRNIINIQFDYLNPKDGAKIVILHDSDFFFPNIKGSLKGSAEGVLNFGLLLSKEIKRRSFFKLSTMMFFCIDFVLFYKLFILGYIHEYEDKMILGFLRLDFIVTFYVFGSFFFGIYFIARDFFFNNKKAPRELK</sequence>
<keyword evidence="1" id="KW-0472">Membrane</keyword>
<organism evidence="2">
    <name type="scientific">Marinomonas sp. (strain MWYL1)</name>
    <dbReference type="NCBI Taxonomy" id="400668"/>
    <lineage>
        <taxon>Bacteria</taxon>
        <taxon>Pseudomonadati</taxon>
        <taxon>Pseudomonadota</taxon>
        <taxon>Gammaproteobacteria</taxon>
        <taxon>Oceanospirillales</taxon>
        <taxon>Oceanospirillaceae</taxon>
        <taxon>Marinomonas</taxon>
    </lineage>
</organism>
<dbReference type="HOGENOM" id="CLU_1029170_0_0_6"/>
<dbReference type="EMBL" id="CP000749">
    <property type="protein sequence ID" value="ABR69530.1"/>
    <property type="molecule type" value="Genomic_DNA"/>
</dbReference>
<feature type="transmembrane region" description="Helical" evidence="1">
    <location>
        <begin position="12"/>
        <end position="33"/>
    </location>
</feature>
<feature type="transmembrane region" description="Helical" evidence="1">
    <location>
        <begin position="233"/>
        <end position="251"/>
    </location>
</feature>
<proteinExistence type="predicted"/>
<evidence type="ECO:0000256" key="1">
    <source>
        <dbReference type="SAM" id="Phobius"/>
    </source>
</evidence>
<gene>
    <name evidence="2" type="ordered locus">Mmwyl1_0596</name>
</gene>
<reference evidence="2" key="1">
    <citation type="submission" date="2007-06" db="EMBL/GenBank/DDBJ databases">
        <title>Complete sequence of Marinomonas sp. MWYL1.</title>
        <authorList>
            <consortium name="US DOE Joint Genome Institute"/>
            <person name="Copeland A."/>
            <person name="Lucas S."/>
            <person name="Lapidus A."/>
            <person name="Barry K."/>
            <person name="Glavina del Rio T."/>
            <person name="Dalin E."/>
            <person name="Tice H."/>
            <person name="Pitluck S."/>
            <person name="Kiss H."/>
            <person name="Brettin T."/>
            <person name="Bruce D."/>
            <person name="Detter J.C."/>
            <person name="Han C."/>
            <person name="Schmutz J."/>
            <person name="Larimer F."/>
            <person name="Land M."/>
            <person name="Hauser L."/>
            <person name="Kyrpides N."/>
            <person name="Kim E."/>
            <person name="Johnston A.W.B."/>
            <person name="Todd J.D."/>
            <person name="Rogers R."/>
            <person name="Wexler M."/>
            <person name="Bond P.L."/>
            <person name="Li Y."/>
            <person name="Richardson P."/>
        </authorList>
    </citation>
    <scope>NUCLEOTIDE SEQUENCE [LARGE SCALE GENOMIC DNA]</scope>
    <source>
        <strain evidence="2">MWYL1</strain>
    </source>
</reference>
<accession>A6VSV1</accession>
<evidence type="ECO:0000313" key="2">
    <source>
        <dbReference type="EMBL" id="ABR69530.1"/>
    </source>
</evidence>
<keyword evidence="1" id="KW-0812">Transmembrane</keyword>